<dbReference type="OMA" id="WNGPERY"/>
<keyword evidence="3" id="KW-1185">Reference proteome</keyword>
<reference evidence="2" key="1">
    <citation type="submission" date="2025-08" db="UniProtKB">
        <authorList>
            <consortium name="Ensembl"/>
        </authorList>
    </citation>
    <scope>IDENTIFICATION</scope>
</reference>
<dbReference type="GeneTree" id="ENSGT01000000219864"/>
<protein>
    <recommendedName>
        <fullName evidence="1">DUF4939 domain-containing protein</fullName>
    </recommendedName>
</protein>
<dbReference type="InterPro" id="IPR032549">
    <property type="entry name" value="DUF4939"/>
</dbReference>
<feature type="domain" description="DUF4939" evidence="1">
    <location>
        <begin position="24"/>
        <end position="77"/>
    </location>
</feature>
<name>A0A9J7Y7T6_CYPCA</name>
<evidence type="ECO:0000313" key="2">
    <source>
        <dbReference type="Ensembl" id="ENSCCRP00000116134.1"/>
    </source>
</evidence>
<evidence type="ECO:0000313" key="3">
    <source>
        <dbReference type="Proteomes" id="UP001108240"/>
    </source>
</evidence>
<dbReference type="Proteomes" id="UP001108240">
    <property type="component" value="Unplaced"/>
</dbReference>
<dbReference type="AlphaFoldDB" id="A0A9J7Y7T6"/>
<dbReference type="Ensembl" id="ENSCCRT00000099770.2">
    <property type="protein sequence ID" value="ENSCCRP00000116134.1"/>
    <property type="gene ID" value="ENSCCRG00000049727.2"/>
</dbReference>
<organism evidence="2 3">
    <name type="scientific">Cyprinus carpio carpio</name>
    <dbReference type="NCBI Taxonomy" id="630221"/>
    <lineage>
        <taxon>Eukaryota</taxon>
        <taxon>Metazoa</taxon>
        <taxon>Chordata</taxon>
        <taxon>Craniata</taxon>
        <taxon>Vertebrata</taxon>
        <taxon>Euteleostomi</taxon>
        <taxon>Actinopterygii</taxon>
        <taxon>Neopterygii</taxon>
        <taxon>Teleostei</taxon>
        <taxon>Ostariophysi</taxon>
        <taxon>Cypriniformes</taxon>
        <taxon>Cyprinidae</taxon>
        <taxon>Cyprininae</taxon>
        <taxon>Cyprinus</taxon>
    </lineage>
</organism>
<sequence>PDGQSLGNLLWSALTASSTPRSPSASPMVLPVSYAGESAGCGGFLLQVSLYIEAQTQKFSTDLSKVAFLISLLSGAINNSFEAFTSHFKEVFCSSVEEISTAEQLLRLRQGETTTSD</sequence>
<dbReference type="Pfam" id="PF16297">
    <property type="entry name" value="DUF4939"/>
    <property type="match status" value="1"/>
</dbReference>
<reference evidence="2" key="2">
    <citation type="submission" date="2025-09" db="UniProtKB">
        <authorList>
            <consortium name="Ensembl"/>
        </authorList>
    </citation>
    <scope>IDENTIFICATION</scope>
</reference>
<evidence type="ECO:0000259" key="1">
    <source>
        <dbReference type="Pfam" id="PF16297"/>
    </source>
</evidence>
<accession>A0A9J7Y7T6</accession>
<proteinExistence type="predicted"/>